<organism evidence="1 2">
    <name type="scientific">Roseovarius litorisediminis</name>
    <dbReference type="NCBI Taxonomy" id="1312363"/>
    <lineage>
        <taxon>Bacteria</taxon>
        <taxon>Pseudomonadati</taxon>
        <taxon>Pseudomonadota</taxon>
        <taxon>Alphaproteobacteria</taxon>
        <taxon>Rhodobacterales</taxon>
        <taxon>Roseobacteraceae</taxon>
        <taxon>Roseovarius</taxon>
    </lineage>
</organism>
<gene>
    <name evidence="1" type="ORF">PEL8287_01938</name>
</gene>
<evidence type="ECO:0000313" key="2">
    <source>
        <dbReference type="Proteomes" id="UP000193827"/>
    </source>
</evidence>
<accession>A0A1Y5SFQ2</accession>
<dbReference type="AlphaFoldDB" id="A0A1Y5SFQ2"/>
<dbReference type="EMBL" id="FWFL01000004">
    <property type="protein sequence ID" value="SLN39356.1"/>
    <property type="molecule type" value="Genomic_DNA"/>
</dbReference>
<protein>
    <submittedName>
        <fullName evidence="1">Uncharacterized protein</fullName>
    </submittedName>
</protein>
<dbReference type="OrthoDB" id="7877008at2"/>
<proteinExistence type="predicted"/>
<evidence type="ECO:0000313" key="1">
    <source>
        <dbReference type="EMBL" id="SLN39356.1"/>
    </source>
</evidence>
<name>A0A1Y5SFQ2_9RHOB</name>
<dbReference type="RefSeq" id="WP_085892160.1">
    <property type="nucleotide sequence ID" value="NZ_FWFL01000004.1"/>
</dbReference>
<dbReference type="Proteomes" id="UP000193827">
    <property type="component" value="Unassembled WGS sequence"/>
</dbReference>
<reference evidence="1 2" key="1">
    <citation type="submission" date="2017-03" db="EMBL/GenBank/DDBJ databases">
        <authorList>
            <person name="Afonso C.L."/>
            <person name="Miller P.J."/>
            <person name="Scott M.A."/>
            <person name="Spackman E."/>
            <person name="Goraichik I."/>
            <person name="Dimitrov K.M."/>
            <person name="Suarez D.L."/>
            <person name="Swayne D.E."/>
        </authorList>
    </citation>
    <scope>NUCLEOTIDE SEQUENCE [LARGE SCALE GENOMIC DNA]</scope>
    <source>
        <strain evidence="1 2">CECT 8287</strain>
    </source>
</reference>
<keyword evidence="2" id="KW-1185">Reference proteome</keyword>
<sequence length="86" mass="9642">MDWELQRRVALIDDAIWEAGPKAVAEEIERIRARYDVEVALLNLAAEKDAVLQTRLGIGGNNPPEAIDEASVIEHHITLIWPGWTT</sequence>